<dbReference type="EMBL" id="NESQ01000550">
    <property type="protein sequence ID" value="PUU72397.1"/>
    <property type="molecule type" value="Genomic_DNA"/>
</dbReference>
<sequence length="965" mass="105600">MRTKDTDTITMKETAAVESKSPEFGQLYHLLAPHDTIDVAPSAGRDAPLNPKSVEMFKTDDISVKFLSKKREVRARSPYLGTALFDIAHAPIVVSLIKSLADANKLVAAVCRGSAAVLDVKLSNGKPLVDGLSGAMPFMLETDLVKNGAKYEKVDQPWGAKMVTGIVVGEVQGCSNRMREHFRIQKSLTKGTRRITRVQTRTTTHPQIAYANSAGRSLLSTFENMYQEMQDFKAESEKVTGALQQEVVKLQDCKAESKKVTGVLQQEVVKLQEFKAKSEEQTIAHTQELVVLRPLRRTGVDIRRRFYATFRRPREPADGDPAIIIDGNRAAHSGDVITDVSLFRHGLLHDDDLETFQELYGLGWAEAESLLEYNAIVAIMDKRATHKANPRLRWPEDDELYFLHLVDYVQNATEDQLEAFLIDIVETYPPHWDLLTQWKPSGTMPFMLETDLVKNGGKYEKADQPWGSKSPRSLATTTTPFFHNLANPQSTTYDPATTSLPSPAPTPDIRKEWLTCLWKMSARTKLPLHSNPEPTTPHDLHYYLTEGWGGVEPQQFRDAKSFIRAIESEAGKLCSGKTSQQYAVFAPITQDQFATIDRIRRAHLKGHRFHYFNRGETLIVKLMAGLVQEMTSKGFGGRLDIKIAEMGLFEDIDQMGSSTFKGNGTYPSFLTNYPGAHTYTTQSFLLLQLSSTNYSEWFNSSTVSPLGALIGAANAHTRVYDVYINDDVSSTEIICNVANNVAPSSVTAAADDKVTFDRGDDIIDLSSKGPITVNIAPIASQGAGTVWPRSRNLSVTLSSALAAGDYLLRAEIIALHEADIDYTIACSGTVTPPHTFGFVGGYSHADPGILFSLYGGATSYSIPGPAAWDGKTGSSVLLPSTVVSSTVPTAISTSSVPAATSVSTPARTTSTVAPTATPSVTKPASGTSDTVPKYYQCGGKLYTGGTNCVAGTKCTFQNEYYSQCL</sequence>
<proteinExistence type="inferred from homology"/>
<keyword evidence="3 15" id="KW-0964">Secreted</keyword>
<dbReference type="PANTHER" id="PTHR33353">
    <property type="entry name" value="PUTATIVE (AFU_ORTHOLOGUE AFUA_1G12560)-RELATED"/>
    <property type="match status" value="1"/>
</dbReference>
<dbReference type="InterPro" id="IPR035971">
    <property type="entry name" value="CBD_sf"/>
</dbReference>
<dbReference type="GO" id="GO:0004497">
    <property type="term" value="F:monooxygenase activity"/>
    <property type="evidence" value="ECO:0007669"/>
    <property type="project" value="UniProtKB-KW"/>
</dbReference>
<dbReference type="InterPro" id="IPR029062">
    <property type="entry name" value="Class_I_gatase-like"/>
</dbReference>
<comment type="subcellular location">
    <subcellularLocation>
        <location evidence="2 15">Secreted</location>
    </subcellularLocation>
</comment>
<keyword evidence="9" id="KW-0503">Monooxygenase</keyword>
<protein>
    <recommendedName>
        <fullName evidence="15">AA9 family lytic polysaccharide monooxygenase</fullName>
        <ecNumber evidence="15">1.14.99.56</ecNumber>
    </recommendedName>
    <alternativeName>
        <fullName evidence="15">Endo-beta-1,4-glucanase</fullName>
    </alternativeName>
    <alternativeName>
        <fullName evidence="15">Glycosyl hydrolase 61 family protein</fullName>
    </alternativeName>
</protein>
<evidence type="ECO:0000256" key="2">
    <source>
        <dbReference type="ARBA" id="ARBA00004613"/>
    </source>
</evidence>
<evidence type="ECO:0000256" key="6">
    <source>
        <dbReference type="ARBA" id="ARBA00023001"/>
    </source>
</evidence>
<evidence type="ECO:0000256" key="11">
    <source>
        <dbReference type="ARBA" id="ARBA00023277"/>
    </source>
</evidence>
<dbReference type="GO" id="GO:0005576">
    <property type="term" value="C:extracellular region"/>
    <property type="evidence" value="ECO:0007669"/>
    <property type="project" value="UniProtKB-SubCell"/>
</dbReference>
<feature type="region of interest" description="Disordered" evidence="16">
    <location>
        <begin position="485"/>
        <end position="505"/>
    </location>
</feature>
<comment type="domain">
    <text evidence="15">Has a modular structure: an endo-beta-1,4-glucanase catalytic module at the N-terminus, a linker rich in serines and threonines, and a C-terminal carbohydrate-binding module (CBM).</text>
</comment>
<reference evidence="18 19" key="1">
    <citation type="submission" date="2017-04" db="EMBL/GenBank/DDBJ databases">
        <title>Draft genome sequence of Tuber borchii Vittad., a whitish edible truffle.</title>
        <authorList>
            <consortium name="DOE Joint Genome Institute"/>
            <person name="Murat C."/>
            <person name="Kuo A."/>
            <person name="Barry K.W."/>
            <person name="Clum A."/>
            <person name="Dockter R.B."/>
            <person name="Fauchery L."/>
            <person name="Iotti M."/>
            <person name="Kohler A."/>
            <person name="Labutti K."/>
            <person name="Lindquist E.A."/>
            <person name="Lipzen A."/>
            <person name="Ohm R.A."/>
            <person name="Wang M."/>
            <person name="Grigoriev I.V."/>
            <person name="Zambonelli A."/>
            <person name="Martin F.M."/>
        </authorList>
    </citation>
    <scope>NUCLEOTIDE SEQUENCE [LARGE SCALE GENOMIC DNA]</scope>
    <source>
        <strain evidence="18 19">Tbo3840</strain>
    </source>
</reference>
<dbReference type="Proteomes" id="UP000244722">
    <property type="component" value="Unassembled WGS sequence"/>
</dbReference>
<dbReference type="PANTHER" id="PTHR33353:SF17">
    <property type="entry name" value="ENDO-BETA-1,4-GLUCANASE D"/>
    <property type="match status" value="1"/>
</dbReference>
<keyword evidence="4" id="KW-0479">Metal-binding</keyword>
<evidence type="ECO:0000256" key="4">
    <source>
        <dbReference type="ARBA" id="ARBA00022723"/>
    </source>
</evidence>
<evidence type="ECO:0000256" key="1">
    <source>
        <dbReference type="ARBA" id="ARBA00001973"/>
    </source>
</evidence>
<evidence type="ECO:0000313" key="19">
    <source>
        <dbReference type="Proteomes" id="UP000244722"/>
    </source>
</evidence>
<gene>
    <name evidence="18" type="ORF">B9Z19DRAFT_1137751</name>
</gene>
<dbReference type="Gene3D" id="3.40.50.880">
    <property type="match status" value="1"/>
</dbReference>
<organism evidence="18 19">
    <name type="scientific">Tuber borchii</name>
    <name type="common">White truffle</name>
    <dbReference type="NCBI Taxonomy" id="42251"/>
    <lineage>
        <taxon>Eukaryota</taxon>
        <taxon>Fungi</taxon>
        <taxon>Dikarya</taxon>
        <taxon>Ascomycota</taxon>
        <taxon>Pezizomycotina</taxon>
        <taxon>Pezizomycetes</taxon>
        <taxon>Pezizales</taxon>
        <taxon>Tuberaceae</taxon>
        <taxon>Tuber</taxon>
    </lineage>
</organism>
<dbReference type="STRING" id="42251.A0A2T6ZA74"/>
<evidence type="ECO:0000256" key="5">
    <source>
        <dbReference type="ARBA" id="ARBA00022729"/>
    </source>
</evidence>
<evidence type="ECO:0000256" key="10">
    <source>
        <dbReference type="ARBA" id="ARBA00023157"/>
    </source>
</evidence>
<keyword evidence="19" id="KW-1185">Reference proteome</keyword>
<evidence type="ECO:0000313" key="18">
    <source>
        <dbReference type="EMBL" id="PUU72397.1"/>
    </source>
</evidence>
<dbReference type="EC" id="1.14.99.56" evidence="15"/>
<evidence type="ECO:0000256" key="13">
    <source>
        <dbReference type="ARBA" id="ARBA00044502"/>
    </source>
</evidence>
<evidence type="ECO:0000256" key="12">
    <source>
        <dbReference type="ARBA" id="ARBA00023326"/>
    </source>
</evidence>
<dbReference type="PROSITE" id="PS51164">
    <property type="entry name" value="CBM1_2"/>
    <property type="match status" value="1"/>
</dbReference>
<keyword evidence="12 15" id="KW-0624">Polysaccharide degradation</keyword>
<keyword evidence="5" id="KW-0732">Signal</keyword>
<dbReference type="GO" id="GO:0046872">
    <property type="term" value="F:metal ion binding"/>
    <property type="evidence" value="ECO:0007669"/>
    <property type="project" value="UniProtKB-KW"/>
</dbReference>
<evidence type="ECO:0000256" key="3">
    <source>
        <dbReference type="ARBA" id="ARBA00022525"/>
    </source>
</evidence>
<accession>A0A2T6ZA74</accession>
<comment type="function">
    <text evidence="15">Lytic polysaccharide monooxygenase (LMPO) that depolymerizes crystalline and amorphous polysaccharides via the oxidation of scissile alpha- or beta-(1-4)-glycosidic bonds, yielding C1 and/or C4 oxidation products. Catalysis by LPMOs requires the reduction of the active-site copper from Cu(II) to Cu(I) by a reducing agent and H(2)O(2) or O(2) as a cosubstrate.</text>
</comment>
<dbReference type="InterPro" id="IPR049892">
    <property type="entry name" value="AA9"/>
</dbReference>
<evidence type="ECO:0000256" key="8">
    <source>
        <dbReference type="ARBA" id="ARBA00023008"/>
    </source>
</evidence>
<dbReference type="SMART" id="SM00236">
    <property type="entry name" value="fCBD"/>
    <property type="match status" value="1"/>
</dbReference>
<dbReference type="Gene3D" id="2.70.50.70">
    <property type="match status" value="2"/>
</dbReference>
<dbReference type="Pfam" id="PF03443">
    <property type="entry name" value="AA9"/>
    <property type="match status" value="1"/>
</dbReference>
<keyword evidence="8" id="KW-0186">Copper</keyword>
<keyword evidence="10 15" id="KW-1015">Disulfide bond</keyword>
<dbReference type="AlphaFoldDB" id="A0A2T6ZA74"/>
<comment type="similarity">
    <text evidence="13">Belongs to the polysaccharide monooxygenase AA9 family.</text>
</comment>
<dbReference type="InterPro" id="IPR005103">
    <property type="entry name" value="AA9_LPMO"/>
</dbReference>
<dbReference type="GO" id="GO:0030245">
    <property type="term" value="P:cellulose catabolic process"/>
    <property type="evidence" value="ECO:0007669"/>
    <property type="project" value="UniProtKB-UniRule"/>
</dbReference>
<evidence type="ECO:0000256" key="7">
    <source>
        <dbReference type="ARBA" id="ARBA00023002"/>
    </source>
</evidence>
<feature type="compositionally biased region" description="Low complexity" evidence="16">
    <location>
        <begin position="901"/>
        <end position="925"/>
    </location>
</feature>
<evidence type="ECO:0000256" key="16">
    <source>
        <dbReference type="SAM" id="MobiDB-lite"/>
    </source>
</evidence>
<dbReference type="PROSITE" id="PS00562">
    <property type="entry name" value="CBM1_1"/>
    <property type="match status" value="1"/>
</dbReference>
<dbReference type="GO" id="GO:0008810">
    <property type="term" value="F:cellulase activity"/>
    <property type="evidence" value="ECO:0007669"/>
    <property type="project" value="UniProtKB-UniRule"/>
</dbReference>
<dbReference type="SUPFAM" id="SSF52317">
    <property type="entry name" value="Class I glutamine amidotransferase-like"/>
    <property type="match status" value="1"/>
</dbReference>
<dbReference type="GO" id="GO:0030248">
    <property type="term" value="F:cellulose binding"/>
    <property type="evidence" value="ECO:0007669"/>
    <property type="project" value="UniProtKB-UniRule"/>
</dbReference>
<evidence type="ECO:0000256" key="9">
    <source>
        <dbReference type="ARBA" id="ARBA00023033"/>
    </source>
</evidence>
<feature type="domain" description="CBM1" evidence="17">
    <location>
        <begin position="929"/>
        <end position="965"/>
    </location>
</feature>
<comment type="catalytic activity">
    <reaction evidence="14 15">
        <text>[(1-&gt;4)-beta-D-glucosyl]n+m + reduced acceptor + O2 = 4-dehydro-beta-D-glucosyl-[(1-&gt;4)-beta-D-glucosyl]n-1 + [(1-&gt;4)-beta-D-glucosyl]m + acceptor + H2O.</text>
        <dbReference type="EC" id="1.14.99.56"/>
    </reaction>
</comment>
<keyword evidence="7" id="KW-0560">Oxidoreductase</keyword>
<evidence type="ECO:0000259" key="17">
    <source>
        <dbReference type="PROSITE" id="PS51164"/>
    </source>
</evidence>
<dbReference type="OrthoDB" id="543156at2759"/>
<evidence type="ECO:0000256" key="15">
    <source>
        <dbReference type="RuleBase" id="RU368122"/>
    </source>
</evidence>
<comment type="caution">
    <text evidence="18">The sequence shown here is derived from an EMBL/GenBank/DDBJ whole genome shotgun (WGS) entry which is preliminary data.</text>
</comment>
<comment type="cofactor">
    <cofactor evidence="1">
        <name>Cu(2+)</name>
        <dbReference type="ChEBI" id="CHEBI:29036"/>
    </cofactor>
</comment>
<dbReference type="SUPFAM" id="SSF57180">
    <property type="entry name" value="Cellulose-binding domain"/>
    <property type="match status" value="1"/>
</dbReference>
<dbReference type="InterPro" id="IPR000254">
    <property type="entry name" value="CBD"/>
</dbReference>
<keyword evidence="6 15" id="KW-0136">Cellulose degradation</keyword>
<feature type="compositionally biased region" description="Polar residues" evidence="16">
    <location>
        <begin position="485"/>
        <end position="494"/>
    </location>
</feature>
<evidence type="ECO:0000256" key="14">
    <source>
        <dbReference type="ARBA" id="ARBA00045077"/>
    </source>
</evidence>
<feature type="region of interest" description="Disordered" evidence="16">
    <location>
        <begin position="901"/>
        <end position="926"/>
    </location>
</feature>
<dbReference type="Pfam" id="PF00734">
    <property type="entry name" value="CBM_1"/>
    <property type="match status" value="1"/>
</dbReference>
<keyword evidence="11 15" id="KW-0119">Carbohydrate metabolism</keyword>
<name>A0A2T6ZA74_TUBBO</name>